<feature type="chain" id="PRO_5021399728" evidence="1">
    <location>
        <begin position="28"/>
        <end position="266"/>
    </location>
</feature>
<dbReference type="RefSeq" id="WP_135111773.1">
    <property type="nucleotide sequence ID" value="NZ_SRHY01000066.1"/>
</dbReference>
<dbReference type="Gene3D" id="3.20.20.370">
    <property type="entry name" value="Glycoside hydrolase/deacetylase"/>
    <property type="match status" value="1"/>
</dbReference>
<dbReference type="InterPro" id="IPR050248">
    <property type="entry name" value="Polysacc_deacetylase_ArnD"/>
</dbReference>
<evidence type="ECO:0000313" key="3">
    <source>
        <dbReference type="EMBL" id="TFJ91232.1"/>
    </source>
</evidence>
<dbReference type="CDD" id="cd10948">
    <property type="entry name" value="CE4_BsPdaA_like"/>
    <property type="match status" value="1"/>
</dbReference>
<keyword evidence="1" id="KW-0732">Signal</keyword>
<proteinExistence type="predicted"/>
<dbReference type="AlphaFoldDB" id="A0A4Y9A7Q3"/>
<evidence type="ECO:0000256" key="1">
    <source>
        <dbReference type="SAM" id="SignalP"/>
    </source>
</evidence>
<dbReference type="PANTHER" id="PTHR10587:SF78">
    <property type="entry name" value="PEPTIDOGLYCAN-N-ACETYLMURAMIC ACID DEACETYLASE PDAA"/>
    <property type="match status" value="1"/>
</dbReference>
<feature type="domain" description="NodB homology" evidence="2">
    <location>
        <begin position="67"/>
        <end position="248"/>
    </location>
</feature>
<name>A0A4Y9A7Q3_9BACI</name>
<sequence length="266" mass="30595">MRKYIAAAVTVILFFLTLLPSAHVTHAAGGYGWGFKKNDEHQIPDIGKYKQMLEEYGAYYADDSGEKVVYLTFDNGYEEGYTDDILDVLKEHEVPATFFVTGHYVKSEPDLVDRMVEEGHIIGNHSYHHPDFTVVNQDAMKEELETLEQAVAEVSDQKKIKYMRPPRGMFSENTLDWANELGYIHIFWSLAFIDWNTEEQKGWEYAYENIMDHIHPGAIMLLHSVSSDNAKALDKMITELTKQGYQFKSLDHLVLKNELPAPIYGY</sequence>
<dbReference type="GO" id="GO:0005975">
    <property type="term" value="P:carbohydrate metabolic process"/>
    <property type="evidence" value="ECO:0007669"/>
    <property type="project" value="InterPro"/>
</dbReference>
<feature type="signal peptide" evidence="1">
    <location>
        <begin position="1"/>
        <end position="27"/>
    </location>
</feature>
<dbReference type="PROSITE" id="PS51677">
    <property type="entry name" value="NODB"/>
    <property type="match status" value="1"/>
</dbReference>
<gene>
    <name evidence="3" type="primary">pdaA</name>
    <name evidence="3" type="ORF">E4U82_18765</name>
</gene>
<dbReference type="OrthoDB" id="9812065at2"/>
<evidence type="ECO:0000259" key="2">
    <source>
        <dbReference type="PROSITE" id="PS51677"/>
    </source>
</evidence>
<evidence type="ECO:0000313" key="4">
    <source>
        <dbReference type="Proteomes" id="UP000298484"/>
    </source>
</evidence>
<comment type="caution">
    <text evidence="3">The sequence shown here is derived from an EMBL/GenBank/DDBJ whole genome shotgun (WGS) entry which is preliminary data.</text>
</comment>
<organism evidence="3 4">
    <name type="scientific">Lentibacillus salicampi</name>
    <dbReference type="NCBI Taxonomy" id="175306"/>
    <lineage>
        <taxon>Bacteria</taxon>
        <taxon>Bacillati</taxon>
        <taxon>Bacillota</taxon>
        <taxon>Bacilli</taxon>
        <taxon>Bacillales</taxon>
        <taxon>Bacillaceae</taxon>
        <taxon>Lentibacillus</taxon>
    </lineage>
</organism>
<reference evidence="3 4" key="1">
    <citation type="submission" date="2019-03" db="EMBL/GenBank/DDBJ databases">
        <title>Genome sequence of Lentibacillus salicampi ATCC BAA-719.</title>
        <authorList>
            <person name="Maclea K.S."/>
            <person name="Simoes Junior M."/>
        </authorList>
    </citation>
    <scope>NUCLEOTIDE SEQUENCE [LARGE SCALE GENOMIC DNA]</scope>
    <source>
        <strain evidence="3 4">ATCC BAA-719</strain>
    </source>
</reference>
<dbReference type="InterPro" id="IPR002509">
    <property type="entry name" value="NODB_dom"/>
</dbReference>
<dbReference type="EMBL" id="SRHY01000066">
    <property type="protein sequence ID" value="TFJ91232.1"/>
    <property type="molecule type" value="Genomic_DNA"/>
</dbReference>
<dbReference type="NCBIfam" id="TIGR02884">
    <property type="entry name" value="spore_pdaA"/>
    <property type="match status" value="1"/>
</dbReference>
<keyword evidence="4" id="KW-1185">Reference proteome</keyword>
<dbReference type="GO" id="GO:0016810">
    <property type="term" value="F:hydrolase activity, acting on carbon-nitrogen (but not peptide) bonds"/>
    <property type="evidence" value="ECO:0007669"/>
    <property type="project" value="InterPro"/>
</dbReference>
<dbReference type="Pfam" id="PF01522">
    <property type="entry name" value="Polysacc_deac_1"/>
    <property type="match status" value="1"/>
</dbReference>
<dbReference type="GO" id="GO:0016020">
    <property type="term" value="C:membrane"/>
    <property type="evidence" value="ECO:0007669"/>
    <property type="project" value="TreeGrafter"/>
</dbReference>
<dbReference type="Proteomes" id="UP000298484">
    <property type="component" value="Unassembled WGS sequence"/>
</dbReference>
<dbReference type="SUPFAM" id="SSF88713">
    <property type="entry name" value="Glycoside hydrolase/deacetylase"/>
    <property type="match status" value="1"/>
</dbReference>
<protein>
    <submittedName>
        <fullName evidence="3">Delta-lactam-biosynthetic de-N-acetylase</fullName>
    </submittedName>
</protein>
<accession>A0A4Y9A7Q3</accession>
<dbReference type="InterPro" id="IPR014235">
    <property type="entry name" value="Spore_PdaA"/>
</dbReference>
<dbReference type="PANTHER" id="PTHR10587">
    <property type="entry name" value="GLYCOSYL TRANSFERASE-RELATED"/>
    <property type="match status" value="1"/>
</dbReference>
<dbReference type="InterPro" id="IPR011330">
    <property type="entry name" value="Glyco_hydro/deAcase_b/a-brl"/>
</dbReference>